<dbReference type="EMBL" id="CAXITT010000027">
    <property type="protein sequence ID" value="CAL1528083.1"/>
    <property type="molecule type" value="Genomic_DNA"/>
</dbReference>
<keyword evidence="3" id="KW-1185">Reference proteome</keyword>
<accession>A0AAV2H4K8</accession>
<proteinExistence type="predicted"/>
<evidence type="ECO:0000313" key="3">
    <source>
        <dbReference type="Proteomes" id="UP001497497"/>
    </source>
</evidence>
<dbReference type="Gene3D" id="1.20.140.100">
    <property type="entry name" value="Dynein heavy chain, N-terminal domain 2"/>
    <property type="match status" value="1"/>
</dbReference>
<evidence type="ECO:0000313" key="2">
    <source>
        <dbReference type="EMBL" id="CAL1528083.1"/>
    </source>
</evidence>
<comment type="caution">
    <text evidence="2">The sequence shown here is derived from an EMBL/GenBank/DDBJ whole genome shotgun (WGS) entry which is preliminary data.</text>
</comment>
<reference evidence="2 3" key="1">
    <citation type="submission" date="2024-04" db="EMBL/GenBank/DDBJ databases">
        <authorList>
            <consortium name="Genoscope - CEA"/>
            <person name="William W."/>
        </authorList>
    </citation>
    <scope>NUCLEOTIDE SEQUENCE [LARGE SCALE GENOMIC DNA]</scope>
</reference>
<gene>
    <name evidence="2" type="ORF">GSLYS_00002253001</name>
</gene>
<sequence length="282" mass="32812">MEACNKLEKVLPKNSVVTVFGEKMDVMLRWLNFIIEFRSQSVKARHWRQIEEVLGVEFGDALPLTLASLMSIRAIEKQKNLHVILNKARAESNVQNEYDEVCQQCTSLTLTVQSKLKPLIEGETPVTIHLLGDTFEIEESLNYCVMELERIDQSPHSSFLHDPLEQFVQRIFETLENIVTWAEMQMKISRLRRLVIRHPELSQTLPDDVIKYKQIYMDYSHFMETVTPNPSVLHWCTSPDLHQILEAQHNDIINLYRAFKRDIELRGVTDTGAPRDQPHFGI</sequence>
<dbReference type="Pfam" id="PF08393">
    <property type="entry name" value="DHC_N2"/>
    <property type="match status" value="1"/>
</dbReference>
<organism evidence="2 3">
    <name type="scientific">Lymnaea stagnalis</name>
    <name type="common">Great pond snail</name>
    <name type="synonym">Helix stagnalis</name>
    <dbReference type="NCBI Taxonomy" id="6523"/>
    <lineage>
        <taxon>Eukaryota</taxon>
        <taxon>Metazoa</taxon>
        <taxon>Spiralia</taxon>
        <taxon>Lophotrochozoa</taxon>
        <taxon>Mollusca</taxon>
        <taxon>Gastropoda</taxon>
        <taxon>Heterobranchia</taxon>
        <taxon>Euthyneura</taxon>
        <taxon>Panpulmonata</taxon>
        <taxon>Hygrophila</taxon>
        <taxon>Lymnaeoidea</taxon>
        <taxon>Lymnaeidae</taxon>
        <taxon>Lymnaea</taxon>
    </lineage>
</organism>
<dbReference type="Gene3D" id="1.10.287.2620">
    <property type="match status" value="1"/>
</dbReference>
<feature type="domain" description="Dynein heavy chain linker" evidence="1">
    <location>
        <begin position="2"/>
        <end position="250"/>
    </location>
</feature>
<dbReference type="GO" id="GO:0051959">
    <property type="term" value="F:dynein light intermediate chain binding"/>
    <property type="evidence" value="ECO:0007669"/>
    <property type="project" value="InterPro"/>
</dbReference>
<dbReference type="AlphaFoldDB" id="A0AAV2H4K8"/>
<dbReference type="InterPro" id="IPR042222">
    <property type="entry name" value="Dynein_2_N"/>
</dbReference>
<dbReference type="GO" id="GO:0007018">
    <property type="term" value="P:microtubule-based movement"/>
    <property type="evidence" value="ECO:0007669"/>
    <property type="project" value="InterPro"/>
</dbReference>
<protein>
    <recommendedName>
        <fullName evidence="1">Dynein heavy chain linker domain-containing protein</fullName>
    </recommendedName>
</protein>
<dbReference type="InterPro" id="IPR026983">
    <property type="entry name" value="DHC"/>
</dbReference>
<name>A0AAV2H4K8_LYMST</name>
<dbReference type="PANTHER" id="PTHR45703">
    <property type="entry name" value="DYNEIN HEAVY CHAIN"/>
    <property type="match status" value="1"/>
</dbReference>
<evidence type="ECO:0000259" key="1">
    <source>
        <dbReference type="Pfam" id="PF08393"/>
    </source>
</evidence>
<dbReference type="GO" id="GO:0045505">
    <property type="term" value="F:dynein intermediate chain binding"/>
    <property type="evidence" value="ECO:0007669"/>
    <property type="project" value="InterPro"/>
</dbReference>
<dbReference type="Proteomes" id="UP001497497">
    <property type="component" value="Unassembled WGS sequence"/>
</dbReference>
<dbReference type="GO" id="GO:0030286">
    <property type="term" value="C:dynein complex"/>
    <property type="evidence" value="ECO:0007669"/>
    <property type="project" value="InterPro"/>
</dbReference>
<dbReference type="InterPro" id="IPR013602">
    <property type="entry name" value="Dynein_heavy_linker"/>
</dbReference>